<dbReference type="InterPro" id="IPR049577">
    <property type="entry name" value="GMPP_N"/>
</dbReference>
<reference evidence="10 11" key="1">
    <citation type="submission" date="2018-02" db="EMBL/GenBank/DDBJ databases">
        <title>Genome sequences of Apibacter spp., gut symbionts of Asian honey bees.</title>
        <authorList>
            <person name="Kwong W.K."/>
            <person name="Steele M.I."/>
            <person name="Moran N.A."/>
        </authorList>
    </citation>
    <scope>NUCLEOTIDE SEQUENCE [LARGE SCALE GENOMIC DNA]</scope>
    <source>
        <strain evidence="11">wkB301</strain>
    </source>
</reference>
<dbReference type="RefSeq" id="WP_105245644.1">
    <property type="nucleotide sequence ID" value="NZ_PSZM01000001.1"/>
</dbReference>
<evidence type="ECO:0000256" key="1">
    <source>
        <dbReference type="ARBA" id="ARBA00006115"/>
    </source>
</evidence>
<dbReference type="FunFam" id="3.90.550.10:FF:000046">
    <property type="entry name" value="Mannose-1-phosphate guanylyltransferase (GDP)"/>
    <property type="match status" value="1"/>
</dbReference>
<dbReference type="Pfam" id="PF22640">
    <property type="entry name" value="ManC_GMP_beta-helix"/>
    <property type="match status" value="1"/>
</dbReference>
<evidence type="ECO:0000259" key="8">
    <source>
        <dbReference type="Pfam" id="PF00483"/>
    </source>
</evidence>
<evidence type="ECO:0000313" key="11">
    <source>
        <dbReference type="Proteomes" id="UP000238042"/>
    </source>
</evidence>
<sequence>MIKNKDYYCVILAGGIGSRFWPISTSKLPKQFHDILGTGKTLVQQTFDRLNKIILKENIFIITNEEYVDLTLSQLPHISREQVIGETVMMNTAACNAYMAEKIFHLNPNATIIVAPSDHLILEEKSFMKDILFGMDRASKKDILVTLGIHPTRPDTGYGYIEFEKKNVDKFHKVKSFKEKPDLETAYKFVESKRFLWNSGIFIWSAQSILNSFQKYLPDMYYTFESVEGYNTNREKNEVDKIYPNLQKISIDYGILEKSDNVWVISSSFGWSDLGTWGALYENFDKNEDGNVLHGNHVYTYNTANTIIKTNRDNKIFIVDGLKDYIIVDTDNALLVCPKNKDQKIKEYLDNIKKMENGENFI</sequence>
<dbReference type="GO" id="GO:0009298">
    <property type="term" value="P:GDP-mannose biosynthetic process"/>
    <property type="evidence" value="ECO:0007669"/>
    <property type="project" value="TreeGrafter"/>
</dbReference>
<dbReference type="GO" id="GO:0005525">
    <property type="term" value="F:GTP binding"/>
    <property type="evidence" value="ECO:0007669"/>
    <property type="project" value="UniProtKB-KW"/>
</dbReference>
<dbReference type="InterPro" id="IPR051161">
    <property type="entry name" value="Mannose-6P_isomerase_type2"/>
</dbReference>
<dbReference type="InterPro" id="IPR029044">
    <property type="entry name" value="Nucleotide-diphossugar_trans"/>
</dbReference>
<dbReference type="CDD" id="cd02509">
    <property type="entry name" value="GDP-M1P_Guanylyltransferase"/>
    <property type="match status" value="1"/>
</dbReference>
<evidence type="ECO:0000313" key="10">
    <source>
        <dbReference type="EMBL" id="PQL95605.1"/>
    </source>
</evidence>
<evidence type="ECO:0000259" key="9">
    <source>
        <dbReference type="Pfam" id="PF22640"/>
    </source>
</evidence>
<dbReference type="Gene3D" id="3.90.550.10">
    <property type="entry name" value="Spore Coat Polysaccharide Biosynthesis Protein SpsA, Chain A"/>
    <property type="match status" value="1"/>
</dbReference>
<dbReference type="OrthoDB" id="9806359at2"/>
<dbReference type="PANTHER" id="PTHR46390:SF1">
    <property type="entry name" value="MANNOSE-1-PHOSPHATE GUANYLYLTRANSFERASE"/>
    <property type="match status" value="1"/>
</dbReference>
<dbReference type="InterPro" id="IPR005835">
    <property type="entry name" value="NTP_transferase_dom"/>
</dbReference>
<feature type="domain" description="Nucleotidyl transferase" evidence="8">
    <location>
        <begin position="10"/>
        <end position="287"/>
    </location>
</feature>
<evidence type="ECO:0000256" key="6">
    <source>
        <dbReference type="ARBA" id="ARBA00023134"/>
    </source>
</evidence>
<comment type="catalytic activity">
    <reaction evidence="7">
        <text>alpha-D-mannose 1-phosphate + GTP + H(+) = GDP-alpha-D-mannose + diphosphate</text>
        <dbReference type="Rhea" id="RHEA:15229"/>
        <dbReference type="ChEBI" id="CHEBI:15378"/>
        <dbReference type="ChEBI" id="CHEBI:33019"/>
        <dbReference type="ChEBI" id="CHEBI:37565"/>
        <dbReference type="ChEBI" id="CHEBI:57527"/>
        <dbReference type="ChEBI" id="CHEBI:58409"/>
        <dbReference type="EC" id="2.7.7.13"/>
    </reaction>
</comment>
<dbReference type="GO" id="GO:0004475">
    <property type="term" value="F:mannose-1-phosphate guanylyltransferase (GTP) activity"/>
    <property type="evidence" value="ECO:0007669"/>
    <property type="project" value="UniProtKB-EC"/>
</dbReference>
<proteinExistence type="inferred from homology"/>
<evidence type="ECO:0000256" key="5">
    <source>
        <dbReference type="ARBA" id="ARBA00022741"/>
    </source>
</evidence>
<dbReference type="EMBL" id="PSZM01000001">
    <property type="protein sequence ID" value="PQL95605.1"/>
    <property type="molecule type" value="Genomic_DNA"/>
</dbReference>
<accession>A0A2S8AGU1</accession>
<evidence type="ECO:0000256" key="3">
    <source>
        <dbReference type="ARBA" id="ARBA00022679"/>
    </source>
</evidence>
<keyword evidence="6" id="KW-0342">GTP-binding</keyword>
<gene>
    <name evidence="10" type="ORF">C4S77_01895</name>
</gene>
<feature type="domain" description="MannoseP isomerase/GMP-like beta-helix" evidence="9">
    <location>
        <begin position="296"/>
        <end position="349"/>
    </location>
</feature>
<keyword evidence="3 10" id="KW-0808">Transferase</keyword>
<name>A0A2S8AGU1_9FLAO</name>
<protein>
    <recommendedName>
        <fullName evidence="2">mannose-1-phosphate guanylyltransferase</fullName>
        <ecNumber evidence="2">2.7.7.13</ecNumber>
    </recommendedName>
</protein>
<organism evidence="10 11">
    <name type="scientific">Apibacter adventoris</name>
    <dbReference type="NCBI Taxonomy" id="1679466"/>
    <lineage>
        <taxon>Bacteria</taxon>
        <taxon>Pseudomonadati</taxon>
        <taxon>Bacteroidota</taxon>
        <taxon>Flavobacteriia</taxon>
        <taxon>Flavobacteriales</taxon>
        <taxon>Weeksellaceae</taxon>
        <taxon>Apibacter</taxon>
    </lineage>
</organism>
<keyword evidence="5" id="KW-0547">Nucleotide-binding</keyword>
<keyword evidence="4 10" id="KW-0548">Nucleotidyltransferase</keyword>
<comment type="caution">
    <text evidence="10">The sequence shown here is derived from an EMBL/GenBank/DDBJ whole genome shotgun (WGS) entry which is preliminary data.</text>
</comment>
<evidence type="ECO:0000256" key="4">
    <source>
        <dbReference type="ARBA" id="ARBA00022695"/>
    </source>
</evidence>
<dbReference type="SUPFAM" id="SSF159283">
    <property type="entry name" value="Guanosine diphospho-D-mannose pyrophosphorylase/mannose-6-phosphate isomerase linker domain"/>
    <property type="match status" value="1"/>
</dbReference>
<dbReference type="Proteomes" id="UP000238042">
    <property type="component" value="Unassembled WGS sequence"/>
</dbReference>
<dbReference type="PANTHER" id="PTHR46390">
    <property type="entry name" value="MANNOSE-1-PHOSPHATE GUANYLYLTRANSFERASE"/>
    <property type="match status" value="1"/>
</dbReference>
<dbReference type="AlphaFoldDB" id="A0A2S8AGU1"/>
<evidence type="ECO:0000256" key="7">
    <source>
        <dbReference type="ARBA" id="ARBA00047343"/>
    </source>
</evidence>
<dbReference type="InterPro" id="IPR054566">
    <property type="entry name" value="ManC/GMP-like_b-helix"/>
</dbReference>
<dbReference type="Pfam" id="PF00483">
    <property type="entry name" value="NTP_transferase"/>
    <property type="match status" value="1"/>
</dbReference>
<dbReference type="SUPFAM" id="SSF53448">
    <property type="entry name" value="Nucleotide-diphospho-sugar transferases"/>
    <property type="match status" value="1"/>
</dbReference>
<comment type="similarity">
    <text evidence="1">Belongs to the mannose-6-phosphate isomerase type 2 family.</text>
</comment>
<dbReference type="EC" id="2.7.7.13" evidence="2"/>
<keyword evidence="11" id="KW-1185">Reference proteome</keyword>
<evidence type="ECO:0000256" key="2">
    <source>
        <dbReference type="ARBA" id="ARBA00012387"/>
    </source>
</evidence>